<dbReference type="Pfam" id="PF10145">
    <property type="entry name" value="PhageMin_Tail"/>
    <property type="match status" value="1"/>
</dbReference>
<dbReference type="RefSeq" id="WP_090381265.1">
    <property type="nucleotide sequence ID" value="NZ_FNSC01000001.1"/>
</dbReference>
<protein>
    <submittedName>
        <fullName evidence="2">Phage tail tape measure protein, TP901 family, core region</fullName>
    </submittedName>
</protein>
<dbReference type="InterPro" id="IPR010090">
    <property type="entry name" value="Phage_tape_meas"/>
</dbReference>
<evidence type="ECO:0000313" key="3">
    <source>
        <dbReference type="Proteomes" id="UP000242849"/>
    </source>
</evidence>
<dbReference type="OrthoDB" id="5462215at2"/>
<keyword evidence="3" id="KW-1185">Reference proteome</keyword>
<name>A0A1H5A602_PSEAG</name>
<sequence length="618" mass="62599">MSDNLNLNLNLALRLTADASRLLGGLAKGEGGLRKFGSAAKREMDAFRHAASSVEGKLAQLGLGISAIAAGVQSARLDKDLTQLKLTAGATADEAGRLRKELLGAQIATGQGADELKAGVDSLIAGGLSMAEATATVAPMAETLAVAKTNADALAKAMGVAGKQFNIDLSQTESARLLLDKMVVAGRAGNAELENLPDIFARVGGNAKSANMSLDQTLALVETLSLVEPNAERLATLTDSTLRVFTNANYMKSASKATGIKFFDAEGSRRDALDVIGDIKGQYDKLSTDRERFGFISKAFGQTDLDTQRGLKTLLDGNSLSRLDDIFADVSTASGTIARDLPEAIGNAVDQTGRLKGALREAADGFAKPINNAMSEAIKFGLDKDNGGLGLSGGEIMVGGALGAAGLFGAARYGGKAIKGLAGKFGSTAAGVATGKALEEVAGVQPVFVVNMPGEFGGGLGTPDKLAGSLGKGGSLLAGASRFGLPALGVTAAGAAGYGVGSVANMGIDGGLSLLAGRDTSLGGLLYDLVNGEREDSSAAGGALAKGAGWLANPIAMASQTLSQQLLEAIRGSKAEPLDVGGQLAIHVTSEGQAKVTELRSNSNVDLTVYTGRTGAGR</sequence>
<dbReference type="AlphaFoldDB" id="A0A1H5A602"/>
<evidence type="ECO:0000313" key="2">
    <source>
        <dbReference type="EMBL" id="SED37141.1"/>
    </source>
</evidence>
<accession>A0A1H5A602</accession>
<dbReference type="STRING" id="53406.SAMN05421553_2539"/>
<dbReference type="NCBIfam" id="TIGR01760">
    <property type="entry name" value="tape_meas_TP901"/>
    <property type="match status" value="1"/>
</dbReference>
<gene>
    <name evidence="2" type="ORF">SAMN05421553_2539</name>
</gene>
<evidence type="ECO:0000259" key="1">
    <source>
        <dbReference type="Pfam" id="PF10145"/>
    </source>
</evidence>
<organism evidence="2 3">
    <name type="scientific">Pseudomonas anguilliseptica</name>
    <dbReference type="NCBI Taxonomy" id="53406"/>
    <lineage>
        <taxon>Bacteria</taxon>
        <taxon>Pseudomonadati</taxon>
        <taxon>Pseudomonadota</taxon>
        <taxon>Gammaproteobacteria</taxon>
        <taxon>Pseudomonadales</taxon>
        <taxon>Pseudomonadaceae</taxon>
        <taxon>Pseudomonas</taxon>
    </lineage>
</organism>
<feature type="domain" description="Phage tail tape measure protein" evidence="1">
    <location>
        <begin position="109"/>
        <end position="301"/>
    </location>
</feature>
<proteinExistence type="predicted"/>
<dbReference type="EMBL" id="FNSC01000001">
    <property type="protein sequence ID" value="SED37141.1"/>
    <property type="molecule type" value="Genomic_DNA"/>
</dbReference>
<reference evidence="3" key="1">
    <citation type="submission" date="2016-10" db="EMBL/GenBank/DDBJ databases">
        <authorList>
            <person name="Varghese N."/>
            <person name="Submissions S."/>
        </authorList>
    </citation>
    <scope>NUCLEOTIDE SEQUENCE [LARGE SCALE GENOMIC DNA]</scope>
    <source>
        <strain evidence="3">DSM 12111</strain>
    </source>
</reference>
<dbReference type="Proteomes" id="UP000242849">
    <property type="component" value="Unassembled WGS sequence"/>
</dbReference>